<accession>A0A3N0CC71</accession>
<feature type="domain" description="N-acetyltransferase" evidence="3">
    <location>
        <begin position="1"/>
        <end position="154"/>
    </location>
</feature>
<comment type="caution">
    <text evidence="4">The sequence shown here is derived from an EMBL/GenBank/DDBJ whole genome shotgun (WGS) entry which is preliminary data.</text>
</comment>
<keyword evidence="5" id="KW-1185">Reference proteome</keyword>
<dbReference type="Pfam" id="PF00583">
    <property type="entry name" value="Acetyltransf_1"/>
    <property type="match status" value="1"/>
</dbReference>
<keyword evidence="1 4" id="KW-0808">Transferase</keyword>
<evidence type="ECO:0000256" key="1">
    <source>
        <dbReference type="ARBA" id="ARBA00022679"/>
    </source>
</evidence>
<keyword evidence="2" id="KW-0012">Acyltransferase</keyword>
<sequence length="154" mass="16927">MTPADHAAVLSWNEANVELLSPLDEARLAELLAWSDLGAVIGHQGVDVGFVLTFAAGSAYDSTNYRWFADRNPAFLYLDRVVVDPAVRRSGVATRVYDAIEARARSRGPVMCLEVNLDPPNEPSLAFHHRRGYLEVGQEEAQGHLVSLLEKQLG</sequence>
<dbReference type="InterPro" id="IPR016890">
    <property type="entry name" value="UCP028520"/>
</dbReference>
<protein>
    <submittedName>
        <fullName evidence="4">GNAT family N-acetyltransferase</fullName>
    </submittedName>
</protein>
<evidence type="ECO:0000313" key="5">
    <source>
        <dbReference type="Proteomes" id="UP000267128"/>
    </source>
</evidence>
<gene>
    <name evidence="4" type="ORF">EFK50_19500</name>
</gene>
<evidence type="ECO:0000256" key="2">
    <source>
        <dbReference type="ARBA" id="ARBA00023315"/>
    </source>
</evidence>
<proteinExistence type="predicted"/>
<dbReference type="Gene3D" id="3.40.630.30">
    <property type="match status" value="1"/>
</dbReference>
<dbReference type="SUPFAM" id="SSF55729">
    <property type="entry name" value="Acyl-CoA N-acyltransferases (Nat)"/>
    <property type="match status" value="1"/>
</dbReference>
<dbReference type="GO" id="GO:0016747">
    <property type="term" value="F:acyltransferase activity, transferring groups other than amino-acyl groups"/>
    <property type="evidence" value="ECO:0007669"/>
    <property type="project" value="InterPro"/>
</dbReference>
<organism evidence="4 5">
    <name type="scientific">Nocardioides marmoriginsengisoli</name>
    <dbReference type="NCBI Taxonomy" id="661483"/>
    <lineage>
        <taxon>Bacteria</taxon>
        <taxon>Bacillati</taxon>
        <taxon>Actinomycetota</taxon>
        <taxon>Actinomycetes</taxon>
        <taxon>Propionibacteriales</taxon>
        <taxon>Nocardioidaceae</taxon>
        <taxon>Nocardioides</taxon>
    </lineage>
</organism>
<evidence type="ECO:0000259" key="3">
    <source>
        <dbReference type="PROSITE" id="PS51186"/>
    </source>
</evidence>
<dbReference type="EMBL" id="RJSE01000009">
    <property type="protein sequence ID" value="RNL60841.1"/>
    <property type="molecule type" value="Genomic_DNA"/>
</dbReference>
<dbReference type="PANTHER" id="PTHR43877">
    <property type="entry name" value="AMINOALKYLPHOSPHONATE N-ACETYLTRANSFERASE-RELATED-RELATED"/>
    <property type="match status" value="1"/>
</dbReference>
<dbReference type="InterPro" id="IPR050832">
    <property type="entry name" value="Bact_Acetyltransf"/>
</dbReference>
<dbReference type="PROSITE" id="PS51186">
    <property type="entry name" value="GNAT"/>
    <property type="match status" value="1"/>
</dbReference>
<reference evidence="4 5" key="1">
    <citation type="submission" date="2018-11" db="EMBL/GenBank/DDBJ databases">
        <authorList>
            <person name="Li F."/>
        </authorList>
    </citation>
    <scope>NUCLEOTIDE SEQUENCE [LARGE SCALE GENOMIC DNA]</scope>
    <source>
        <strain evidence="4 5">Gsoil 097</strain>
    </source>
</reference>
<dbReference type="Proteomes" id="UP000267128">
    <property type="component" value="Unassembled WGS sequence"/>
</dbReference>
<dbReference type="PANTHER" id="PTHR43877:SF2">
    <property type="entry name" value="AMINOALKYLPHOSPHONATE N-ACETYLTRANSFERASE-RELATED"/>
    <property type="match status" value="1"/>
</dbReference>
<dbReference type="CDD" id="cd04301">
    <property type="entry name" value="NAT_SF"/>
    <property type="match status" value="1"/>
</dbReference>
<dbReference type="OrthoDB" id="6182349at2"/>
<dbReference type="InterPro" id="IPR000182">
    <property type="entry name" value="GNAT_dom"/>
</dbReference>
<name>A0A3N0CC71_9ACTN</name>
<dbReference type="PIRSF" id="PIRSF028520">
    <property type="entry name" value="UCP028520"/>
    <property type="match status" value="1"/>
</dbReference>
<dbReference type="AlphaFoldDB" id="A0A3N0CC71"/>
<evidence type="ECO:0000313" key="4">
    <source>
        <dbReference type="EMBL" id="RNL60841.1"/>
    </source>
</evidence>
<dbReference type="InterPro" id="IPR016181">
    <property type="entry name" value="Acyl_CoA_acyltransferase"/>
</dbReference>